<evidence type="ECO:0000256" key="4">
    <source>
        <dbReference type="PROSITE-ProRule" id="PRU00335"/>
    </source>
</evidence>
<evidence type="ECO:0000259" key="5">
    <source>
        <dbReference type="PROSITE" id="PS50977"/>
    </source>
</evidence>
<keyword evidence="3" id="KW-0804">Transcription</keyword>
<organism evidence="6 7">
    <name type="scientific">Methanococcus vannielii (strain ATCC 35089 / DSM 1224 / JCM 13029 / OCM 148 / SB)</name>
    <dbReference type="NCBI Taxonomy" id="406327"/>
    <lineage>
        <taxon>Archaea</taxon>
        <taxon>Methanobacteriati</taxon>
        <taxon>Methanobacteriota</taxon>
        <taxon>Methanomada group</taxon>
        <taxon>Methanococci</taxon>
        <taxon>Methanococcales</taxon>
        <taxon>Methanococcaceae</taxon>
        <taxon>Methanococcus</taxon>
    </lineage>
</organism>
<dbReference type="EMBL" id="CP000742">
    <property type="protein sequence ID" value="ABR55560.1"/>
    <property type="molecule type" value="Genomic_DNA"/>
</dbReference>
<gene>
    <name evidence="6" type="ordered locus">Mevan_1668</name>
</gene>
<dbReference type="Gene3D" id="1.10.357.10">
    <property type="entry name" value="Tetracycline Repressor, domain 2"/>
    <property type="match status" value="1"/>
</dbReference>
<dbReference type="InterPro" id="IPR009057">
    <property type="entry name" value="Homeodomain-like_sf"/>
</dbReference>
<dbReference type="InterPro" id="IPR001647">
    <property type="entry name" value="HTH_TetR"/>
</dbReference>
<dbReference type="STRING" id="406327.Mevan_1668"/>
<proteinExistence type="predicted"/>
<protein>
    <submittedName>
        <fullName evidence="6">Transcriptional regulator, TetR family</fullName>
    </submittedName>
</protein>
<keyword evidence="7" id="KW-1185">Reference proteome</keyword>
<dbReference type="PANTHER" id="PTHR47506">
    <property type="entry name" value="TRANSCRIPTIONAL REGULATORY PROTEIN"/>
    <property type="match status" value="1"/>
</dbReference>
<dbReference type="InterPro" id="IPR023772">
    <property type="entry name" value="DNA-bd_HTH_TetR-type_CS"/>
</dbReference>
<dbReference type="Proteomes" id="UP000001107">
    <property type="component" value="Chromosome"/>
</dbReference>
<dbReference type="GO" id="GO:0003677">
    <property type="term" value="F:DNA binding"/>
    <property type="evidence" value="ECO:0007669"/>
    <property type="project" value="UniProtKB-UniRule"/>
</dbReference>
<evidence type="ECO:0000313" key="6">
    <source>
        <dbReference type="EMBL" id="ABR55560.1"/>
    </source>
</evidence>
<evidence type="ECO:0000313" key="7">
    <source>
        <dbReference type="Proteomes" id="UP000001107"/>
    </source>
</evidence>
<feature type="domain" description="HTH tetR-type" evidence="5">
    <location>
        <begin position="1"/>
        <end position="61"/>
    </location>
</feature>
<dbReference type="KEGG" id="mvn:Mevan_1668"/>
<keyword evidence="2 4" id="KW-0238">DNA-binding</keyword>
<evidence type="ECO:0000256" key="2">
    <source>
        <dbReference type="ARBA" id="ARBA00023125"/>
    </source>
</evidence>
<dbReference type="PRINTS" id="PR00455">
    <property type="entry name" value="HTHTETR"/>
</dbReference>
<dbReference type="PROSITE" id="PS50977">
    <property type="entry name" value="HTH_TETR_2"/>
    <property type="match status" value="1"/>
</dbReference>
<feature type="DNA-binding region" description="H-T-H motif" evidence="4">
    <location>
        <begin position="24"/>
        <end position="43"/>
    </location>
</feature>
<dbReference type="PANTHER" id="PTHR47506:SF3">
    <property type="entry name" value="HTH-TYPE TRANSCRIPTIONAL REGULATOR LMRA"/>
    <property type="match status" value="1"/>
</dbReference>
<keyword evidence="1" id="KW-0805">Transcription regulation</keyword>
<name>A6UST8_METVS</name>
<dbReference type="eggNOG" id="arCOG02643">
    <property type="taxonomic scope" value="Archaea"/>
</dbReference>
<evidence type="ECO:0000256" key="3">
    <source>
        <dbReference type="ARBA" id="ARBA00023163"/>
    </source>
</evidence>
<evidence type="ECO:0000256" key="1">
    <source>
        <dbReference type="ARBA" id="ARBA00023015"/>
    </source>
</evidence>
<accession>A6UST8</accession>
<dbReference type="RefSeq" id="WP_012066473.1">
    <property type="nucleotide sequence ID" value="NC_009634.1"/>
</dbReference>
<dbReference type="PROSITE" id="PS01081">
    <property type="entry name" value="HTH_TETR_1"/>
    <property type="match status" value="1"/>
</dbReference>
<sequence>MTTKENIILQASSLFLKKGYKQTSLNEIAENVNITKGGIYHYFKDKHELFLEMVHYFKLTFENLFLEMENESSLENLLKNYFKHVEILELKLVEDLKLSNEDIKRYSQLQSRFFLDAQVYGPKDIDFQLYNVKGRRMYDILKKKVEEAKIGGEILKDLDVEETCIEAMAIFDGYIVLKRLSLIENAYYYGNRSIGRFWNRIKTE</sequence>
<reference evidence="6" key="1">
    <citation type="submission" date="2007-06" db="EMBL/GenBank/DDBJ databases">
        <title>Complete sequence of Methanococcus vannielii SB.</title>
        <authorList>
            <consortium name="US DOE Joint Genome Institute"/>
            <person name="Copeland A."/>
            <person name="Lucas S."/>
            <person name="Lapidus A."/>
            <person name="Barry K."/>
            <person name="Glavina del Rio T."/>
            <person name="Dalin E."/>
            <person name="Tice H."/>
            <person name="Pitluck S."/>
            <person name="Chain P."/>
            <person name="Malfatti S."/>
            <person name="Shin M."/>
            <person name="Vergez L."/>
            <person name="Schmutz J."/>
            <person name="Larimer F."/>
            <person name="Land M."/>
            <person name="Hauser L."/>
            <person name="Kyrpides N."/>
            <person name="Anderson I."/>
            <person name="Sieprawska-Lupa M."/>
            <person name="Whitman W.B."/>
            <person name="Richardson P."/>
        </authorList>
    </citation>
    <scope>NUCLEOTIDE SEQUENCE [LARGE SCALE GENOMIC DNA]</scope>
    <source>
        <strain evidence="6">SB</strain>
    </source>
</reference>
<dbReference type="HOGENOM" id="CLU_069356_28_6_2"/>
<dbReference type="AlphaFoldDB" id="A6UST8"/>
<dbReference type="SUPFAM" id="SSF46689">
    <property type="entry name" value="Homeodomain-like"/>
    <property type="match status" value="1"/>
</dbReference>
<dbReference type="GeneID" id="5325295"/>
<dbReference type="OrthoDB" id="135877at2157"/>
<dbReference type="Pfam" id="PF00440">
    <property type="entry name" value="TetR_N"/>
    <property type="match status" value="1"/>
</dbReference>